<evidence type="ECO:0000313" key="11">
    <source>
        <dbReference type="EMBL" id="KAB2589249.1"/>
    </source>
</evidence>
<comment type="caution">
    <text evidence="11">The sequence shown here is derived from an EMBL/GenBank/DDBJ whole genome shotgun (WGS) entry which is preliminary data.</text>
</comment>
<protein>
    <submittedName>
        <fullName evidence="11">MFS transporter</fullName>
    </submittedName>
</protein>
<evidence type="ECO:0000256" key="8">
    <source>
        <dbReference type="SAM" id="MobiDB-lite"/>
    </source>
</evidence>
<evidence type="ECO:0000256" key="3">
    <source>
        <dbReference type="ARBA" id="ARBA00022475"/>
    </source>
</evidence>
<dbReference type="PROSITE" id="PS50850">
    <property type="entry name" value="MFS"/>
    <property type="match status" value="1"/>
</dbReference>
<proteinExistence type="predicted"/>
<dbReference type="RefSeq" id="WP_151512752.1">
    <property type="nucleotide sequence ID" value="NZ_JBMVCA010000002.1"/>
</dbReference>
<feature type="transmembrane region" description="Helical" evidence="9">
    <location>
        <begin position="318"/>
        <end position="340"/>
    </location>
</feature>
<feature type="transmembrane region" description="Helical" evidence="9">
    <location>
        <begin position="283"/>
        <end position="306"/>
    </location>
</feature>
<dbReference type="AlphaFoldDB" id="A0A5N5EEI3"/>
<accession>A0A5N5EEI3</accession>
<feature type="transmembrane region" description="Helical" evidence="9">
    <location>
        <begin position="371"/>
        <end position="395"/>
    </location>
</feature>
<keyword evidence="5 9" id="KW-1133">Transmembrane helix</keyword>
<reference evidence="11 12" key="1">
    <citation type="submission" date="2019-09" db="EMBL/GenBank/DDBJ databases">
        <authorList>
            <person name="Liu P."/>
        </authorList>
    </citation>
    <scope>NUCLEOTIDE SEQUENCE [LARGE SCALE GENOMIC DNA]</scope>
    <source>
        <strain evidence="11 12">TRM68085</strain>
    </source>
</reference>
<evidence type="ECO:0000256" key="2">
    <source>
        <dbReference type="ARBA" id="ARBA00022448"/>
    </source>
</evidence>
<organism evidence="11 12">
    <name type="scientific">Streptomyces arboris</name>
    <dbReference type="NCBI Taxonomy" id="2600619"/>
    <lineage>
        <taxon>Bacteria</taxon>
        <taxon>Bacillati</taxon>
        <taxon>Actinomycetota</taxon>
        <taxon>Actinomycetes</taxon>
        <taxon>Kitasatosporales</taxon>
        <taxon>Streptomycetaceae</taxon>
        <taxon>Streptomyces</taxon>
    </lineage>
</organism>
<dbReference type="InterPro" id="IPR036259">
    <property type="entry name" value="MFS_trans_sf"/>
</dbReference>
<dbReference type="InterPro" id="IPR020846">
    <property type="entry name" value="MFS_dom"/>
</dbReference>
<feature type="transmembrane region" description="Helical" evidence="9">
    <location>
        <begin position="183"/>
        <end position="201"/>
    </location>
</feature>
<evidence type="ECO:0000256" key="5">
    <source>
        <dbReference type="ARBA" id="ARBA00022989"/>
    </source>
</evidence>
<evidence type="ECO:0000259" key="10">
    <source>
        <dbReference type="PROSITE" id="PS50850"/>
    </source>
</evidence>
<keyword evidence="12" id="KW-1185">Reference proteome</keyword>
<dbReference type="Gene3D" id="1.20.1250.20">
    <property type="entry name" value="MFS general substrate transporter like domains"/>
    <property type="match status" value="1"/>
</dbReference>
<dbReference type="PANTHER" id="PTHR42718">
    <property type="entry name" value="MAJOR FACILITATOR SUPERFAMILY MULTIDRUG TRANSPORTER MFSC"/>
    <property type="match status" value="1"/>
</dbReference>
<feature type="transmembrane region" description="Helical" evidence="9">
    <location>
        <begin position="453"/>
        <end position="476"/>
    </location>
</feature>
<sequence>MPVADDSLSAPSTVTPPPSPGRSQEAFALLAAVQVVLVLAITMLSVALPTIRTELGLSVAQLTLVSAAYGLSFGGLLLLGGRIADLYGRRRVFVAGTALFGLASAVGGFAPDVTTLLTARLVQGAGAAFAAPAAMALAVSLHHAPRARARAMGIWGALAPLGAAVGTLVSGAAIVWFSWRWTFLVPTLVAVVTVLLAPRLLPRDAGTPAEGKVDVLGAVLATAGLSLLGYGLVHAAETSWTSAAVTVPSVLGTALLAAFALVERRAPDPLLPPGFLASRRRATALWAVLIASAGTATVFFLLSLHFQQVAGLSPLRTSAAFLPFTVVLLAVGPLGGRLVARLGSRTVIATGLSLAAAGLLLLGRLDDHSTYAGPVLAGLVLLPAGIALVFSAATITMLDDLPAEQAGLAGGVVNTALETGPTVGLAVLASLAASHTSGLSGGATARTAAEASGYAFAFTTAGVVFAVSALSAVLLLRGRSRIAP</sequence>
<dbReference type="CDD" id="cd17321">
    <property type="entry name" value="MFS_MMR_MDR_like"/>
    <property type="match status" value="1"/>
</dbReference>
<keyword evidence="4 9" id="KW-0812">Transmembrane</keyword>
<dbReference type="InterPro" id="IPR005829">
    <property type="entry name" value="Sugar_transporter_CS"/>
</dbReference>
<dbReference type="Proteomes" id="UP000326907">
    <property type="component" value="Unassembled WGS sequence"/>
</dbReference>
<evidence type="ECO:0000256" key="7">
    <source>
        <dbReference type="ARBA" id="ARBA00023251"/>
    </source>
</evidence>
<comment type="subcellular location">
    <subcellularLocation>
        <location evidence="1">Cell membrane</location>
        <topology evidence="1">Multi-pass membrane protein</topology>
    </subcellularLocation>
</comment>
<evidence type="ECO:0000256" key="9">
    <source>
        <dbReference type="SAM" id="Phobius"/>
    </source>
</evidence>
<feature type="transmembrane region" description="Helical" evidence="9">
    <location>
        <begin position="213"/>
        <end position="233"/>
    </location>
</feature>
<name>A0A5N5EEI3_9ACTN</name>
<feature type="transmembrane region" description="Helical" evidence="9">
    <location>
        <begin position="347"/>
        <end position="365"/>
    </location>
</feature>
<dbReference type="InterPro" id="IPR011701">
    <property type="entry name" value="MFS"/>
</dbReference>
<dbReference type="SUPFAM" id="SSF103473">
    <property type="entry name" value="MFS general substrate transporter"/>
    <property type="match status" value="1"/>
</dbReference>
<feature type="transmembrane region" description="Helical" evidence="9">
    <location>
        <begin position="92"/>
        <end position="110"/>
    </location>
</feature>
<gene>
    <name evidence="11" type="ORF">F5983_27870</name>
</gene>
<feature type="transmembrane region" description="Helical" evidence="9">
    <location>
        <begin position="59"/>
        <end position="80"/>
    </location>
</feature>
<evidence type="ECO:0000256" key="6">
    <source>
        <dbReference type="ARBA" id="ARBA00023136"/>
    </source>
</evidence>
<evidence type="ECO:0000256" key="1">
    <source>
        <dbReference type="ARBA" id="ARBA00004651"/>
    </source>
</evidence>
<feature type="transmembrane region" description="Helical" evidence="9">
    <location>
        <begin position="26"/>
        <end position="47"/>
    </location>
</feature>
<keyword evidence="6 9" id="KW-0472">Membrane</keyword>
<dbReference type="Gene3D" id="1.20.1720.10">
    <property type="entry name" value="Multidrug resistance protein D"/>
    <property type="match status" value="1"/>
</dbReference>
<keyword evidence="3" id="KW-1003">Cell membrane</keyword>
<keyword evidence="2" id="KW-0813">Transport</keyword>
<feature type="transmembrane region" description="Helical" evidence="9">
    <location>
        <begin position="122"/>
        <end position="141"/>
    </location>
</feature>
<dbReference type="PROSITE" id="PS00216">
    <property type="entry name" value="SUGAR_TRANSPORT_1"/>
    <property type="match status" value="1"/>
</dbReference>
<feature type="domain" description="Major facilitator superfamily (MFS) profile" evidence="10">
    <location>
        <begin position="26"/>
        <end position="480"/>
    </location>
</feature>
<dbReference type="Pfam" id="PF07690">
    <property type="entry name" value="MFS_1"/>
    <property type="match status" value="1"/>
</dbReference>
<feature type="region of interest" description="Disordered" evidence="8">
    <location>
        <begin position="1"/>
        <end position="20"/>
    </location>
</feature>
<dbReference type="EMBL" id="VYUA01000033">
    <property type="protein sequence ID" value="KAB2589249.1"/>
    <property type="molecule type" value="Genomic_DNA"/>
</dbReference>
<dbReference type="GO" id="GO:0005886">
    <property type="term" value="C:plasma membrane"/>
    <property type="evidence" value="ECO:0007669"/>
    <property type="project" value="UniProtKB-SubCell"/>
</dbReference>
<feature type="transmembrane region" description="Helical" evidence="9">
    <location>
        <begin position="153"/>
        <end position="177"/>
    </location>
</feature>
<feature type="transmembrane region" description="Helical" evidence="9">
    <location>
        <begin position="239"/>
        <end position="262"/>
    </location>
</feature>
<evidence type="ECO:0000256" key="4">
    <source>
        <dbReference type="ARBA" id="ARBA00022692"/>
    </source>
</evidence>
<evidence type="ECO:0000313" key="12">
    <source>
        <dbReference type="Proteomes" id="UP000326907"/>
    </source>
</evidence>
<dbReference type="GO" id="GO:0046677">
    <property type="term" value="P:response to antibiotic"/>
    <property type="evidence" value="ECO:0007669"/>
    <property type="project" value="UniProtKB-KW"/>
</dbReference>
<dbReference type="PANTHER" id="PTHR42718:SF46">
    <property type="entry name" value="BLR6921 PROTEIN"/>
    <property type="match status" value="1"/>
</dbReference>
<keyword evidence="7" id="KW-0046">Antibiotic resistance</keyword>
<dbReference type="GO" id="GO:0022857">
    <property type="term" value="F:transmembrane transporter activity"/>
    <property type="evidence" value="ECO:0007669"/>
    <property type="project" value="InterPro"/>
</dbReference>